<reference evidence="2 3" key="1">
    <citation type="submission" date="2023-10" db="EMBL/GenBank/DDBJ databases">
        <title>Draft genome sequence of Xylaria bambusicola isolate GMP-LS, the root and basal stem rot pathogen of sugarcane in Indonesia.</title>
        <authorList>
            <person name="Selvaraj P."/>
            <person name="Muralishankar V."/>
            <person name="Muruganantham S."/>
            <person name="Sp S."/>
            <person name="Haryani S."/>
            <person name="Lau K.J.X."/>
            <person name="Naqvi N.I."/>
        </authorList>
    </citation>
    <scope>NUCLEOTIDE SEQUENCE [LARGE SCALE GENOMIC DNA]</scope>
    <source>
        <strain evidence="2">GMP-LS</strain>
    </source>
</reference>
<gene>
    <name evidence="2" type="ORF">RRF57_009070</name>
</gene>
<name>A0AAN7UQD4_9PEZI</name>
<proteinExistence type="predicted"/>
<keyword evidence="3" id="KW-1185">Reference proteome</keyword>
<dbReference type="Proteomes" id="UP001305414">
    <property type="component" value="Unassembled WGS sequence"/>
</dbReference>
<feature type="compositionally biased region" description="Basic and acidic residues" evidence="1">
    <location>
        <begin position="243"/>
        <end position="255"/>
    </location>
</feature>
<evidence type="ECO:0000256" key="1">
    <source>
        <dbReference type="SAM" id="MobiDB-lite"/>
    </source>
</evidence>
<dbReference type="EMBL" id="JAWHQM010000031">
    <property type="protein sequence ID" value="KAK5633357.1"/>
    <property type="molecule type" value="Genomic_DNA"/>
</dbReference>
<sequence>MNLRRVFKRDTYLIKVRNIQVDIHSCHTGLAIVTREGYAVHSGLAHPRIFSQDLGDLGSAHVLPLPPEGIPQPIEEEPAAVGVAPQRITRAIVAVALAEDVVHELLGRGLLILEVAGERGGDGRWLSDEDLAPDLVRHARREPRLLVPHYIPRLRVHGYRYEDTVEPPPAQEAVVPHAMRAEIATRGVVEGQDALGRVEELVDRLDAEALAERHPYVWAQAIAVDGAHRVLLVERRGRRREEVPQRLTDIDEPRRPRGAHVLPEA</sequence>
<evidence type="ECO:0000313" key="3">
    <source>
        <dbReference type="Proteomes" id="UP001305414"/>
    </source>
</evidence>
<protein>
    <submittedName>
        <fullName evidence="2">Uncharacterized protein</fullName>
    </submittedName>
</protein>
<evidence type="ECO:0000313" key="2">
    <source>
        <dbReference type="EMBL" id="KAK5633357.1"/>
    </source>
</evidence>
<comment type="caution">
    <text evidence="2">The sequence shown here is derived from an EMBL/GenBank/DDBJ whole genome shotgun (WGS) entry which is preliminary data.</text>
</comment>
<dbReference type="AlphaFoldDB" id="A0AAN7UQD4"/>
<feature type="region of interest" description="Disordered" evidence="1">
    <location>
        <begin position="243"/>
        <end position="265"/>
    </location>
</feature>
<organism evidence="2 3">
    <name type="scientific">Xylaria bambusicola</name>
    <dbReference type="NCBI Taxonomy" id="326684"/>
    <lineage>
        <taxon>Eukaryota</taxon>
        <taxon>Fungi</taxon>
        <taxon>Dikarya</taxon>
        <taxon>Ascomycota</taxon>
        <taxon>Pezizomycotina</taxon>
        <taxon>Sordariomycetes</taxon>
        <taxon>Xylariomycetidae</taxon>
        <taxon>Xylariales</taxon>
        <taxon>Xylariaceae</taxon>
        <taxon>Xylaria</taxon>
    </lineage>
</organism>
<accession>A0AAN7UQD4</accession>